<dbReference type="AlphaFoldDB" id="A0A0E1VYI8"/>
<evidence type="ECO:0000313" key="1">
    <source>
        <dbReference type="EMBL" id="EET05111.1"/>
    </source>
</evidence>
<gene>
    <name evidence="1" type="ORF">BURPS1710A_A0393</name>
</gene>
<organism evidence="1">
    <name type="scientific">Burkholderia pseudomallei 1710a</name>
    <dbReference type="NCBI Taxonomy" id="320371"/>
    <lineage>
        <taxon>Bacteria</taxon>
        <taxon>Pseudomonadati</taxon>
        <taxon>Pseudomonadota</taxon>
        <taxon>Betaproteobacteria</taxon>
        <taxon>Burkholderiales</taxon>
        <taxon>Burkholderiaceae</taxon>
        <taxon>Burkholderia</taxon>
        <taxon>pseudomallei group</taxon>
    </lineage>
</organism>
<reference evidence="1" key="1">
    <citation type="submission" date="2009-05" db="EMBL/GenBank/DDBJ databases">
        <authorList>
            <person name="Harkins D.M."/>
            <person name="DeShazer D."/>
            <person name="Woods D.E."/>
            <person name="Brinkac L.M."/>
            <person name="Brown K.A."/>
            <person name="Hung G.C."/>
            <person name="Tuanyok A."/>
            <person name="Zhang B."/>
            <person name="Nierman W.C."/>
        </authorList>
    </citation>
    <scope>NUCLEOTIDE SEQUENCE [LARGE SCALE GENOMIC DNA]</scope>
    <source>
        <strain evidence="1">1710a</strain>
    </source>
</reference>
<dbReference type="Proteomes" id="UP000001812">
    <property type="component" value="Chromosome II"/>
</dbReference>
<name>A0A0E1VYI8_BURPE</name>
<dbReference type="EMBL" id="CM000833">
    <property type="protein sequence ID" value="EET05111.1"/>
    <property type="molecule type" value="Genomic_DNA"/>
</dbReference>
<proteinExistence type="predicted"/>
<sequence>MAEAGHGRACARILKMAFCGFVNDWFKTFIGKSEAGRAVFCVVFAGLHFSHSFRSVRWITVFECWRFGEVESY</sequence>
<accession>A0A0E1VYI8</accession>
<dbReference type="HOGENOM" id="CLU_2697565_0_0_4"/>
<protein>
    <submittedName>
        <fullName evidence="1">Uncharacterized protein</fullName>
    </submittedName>
</protein>